<dbReference type="HOGENOM" id="CLU_003703_13_1_1"/>
<dbReference type="Proteomes" id="UP000001861">
    <property type="component" value="Unassembled WGS sequence"/>
</dbReference>
<keyword evidence="5" id="KW-1185">Reference proteome</keyword>
<keyword evidence="1" id="KW-0175">Coiled coil</keyword>
<feature type="coiled-coil region" evidence="1">
    <location>
        <begin position="629"/>
        <end position="661"/>
    </location>
</feature>
<dbReference type="RefSeq" id="XP_001839992.2">
    <property type="nucleotide sequence ID" value="XM_001839940.2"/>
</dbReference>
<dbReference type="OrthoDB" id="3143151at2759"/>
<dbReference type="AlphaFoldDB" id="A8PAI2"/>
<dbReference type="PANTHER" id="PTHR33096:SF1">
    <property type="entry name" value="CXC1-LIKE CYSTEINE CLUSTER ASSOCIATED WITH KDZ TRANSPOSASES DOMAIN-CONTAINING PROTEIN"/>
    <property type="match status" value="1"/>
</dbReference>
<dbReference type="PANTHER" id="PTHR33096">
    <property type="entry name" value="CXC2 DOMAIN-CONTAINING PROTEIN"/>
    <property type="match status" value="1"/>
</dbReference>
<comment type="caution">
    <text evidence="4">The sequence shown here is derived from an EMBL/GenBank/DDBJ whole genome shotgun (WGS) entry which is preliminary data.</text>
</comment>
<dbReference type="GeneID" id="6016613"/>
<dbReference type="Pfam" id="PF18803">
    <property type="entry name" value="CxC2"/>
    <property type="match status" value="1"/>
</dbReference>
<organism evidence="4 5">
    <name type="scientific">Coprinopsis cinerea (strain Okayama-7 / 130 / ATCC MYA-4618 / FGSC 9003)</name>
    <name type="common">Inky cap fungus</name>
    <name type="synonym">Hormographiella aspergillata</name>
    <dbReference type="NCBI Taxonomy" id="240176"/>
    <lineage>
        <taxon>Eukaryota</taxon>
        <taxon>Fungi</taxon>
        <taxon>Dikarya</taxon>
        <taxon>Basidiomycota</taxon>
        <taxon>Agaricomycotina</taxon>
        <taxon>Agaricomycetes</taxon>
        <taxon>Agaricomycetidae</taxon>
        <taxon>Agaricales</taxon>
        <taxon>Agaricineae</taxon>
        <taxon>Psathyrellaceae</taxon>
        <taxon>Coprinopsis</taxon>
    </lineage>
</organism>
<dbReference type="InterPro" id="IPR040521">
    <property type="entry name" value="KDZ"/>
</dbReference>
<dbReference type="eggNOG" id="ENOG502SJ1F">
    <property type="taxonomic scope" value="Eukaryota"/>
</dbReference>
<name>A8PAI2_COPC7</name>
<dbReference type="InParanoid" id="A8PAI2"/>
<gene>
    <name evidence="4" type="ORF">CC1G_12943</name>
</gene>
<dbReference type="VEuPathDB" id="FungiDB:CC1G_12943"/>
<evidence type="ECO:0000259" key="3">
    <source>
        <dbReference type="Pfam" id="PF18803"/>
    </source>
</evidence>
<feature type="compositionally biased region" description="Pro residues" evidence="2">
    <location>
        <begin position="41"/>
        <end position="51"/>
    </location>
</feature>
<dbReference type="KEGG" id="cci:CC1G_12943"/>
<evidence type="ECO:0000256" key="1">
    <source>
        <dbReference type="SAM" id="Coils"/>
    </source>
</evidence>
<proteinExistence type="predicted"/>
<feature type="domain" description="CxC2-like cysteine cluster KDZ transposase-associated" evidence="3">
    <location>
        <begin position="232"/>
        <end position="311"/>
    </location>
</feature>
<sequence length="1038" mass="118275">MGFGSRTNITHIVGAHKVRPMRATLVTDKKGRKRVKLKPTIPSPQKRPPSPSTSAKRRRLDEDNWTDDEGGGGVYIPFGPQEHVDSKARTKDSNDYMEEWIPKQMDYLDALIRREVPPDCMDCSCCSARSSAQWWRCTTCPGAPLYCEDCCLKSHQLDPFHRVLVWTGSHFRPSWLWKCGVYIDLCQSRKCPRDSDVDVDSPLESNEGINDWYNNDDFSFGSKPPGRSYRGMKVVTVVHQNGIHHLPFHFCTCVEGEEDEYQLLRMGFYPATSTDVRTVFTFTMLDDYLLETIECYTSTYHYYSKLKRATNEPFPDTVPDRTRELRRVGRQWRRLKEMKRYGFGHLGVSPGKGQLALFCAACPQPGVNLQDGWENDPDDWKYTRSFVADGNFTCVHRKRESGSVGVALKHGEGYMTNPERYAKHLAEVTEVNETPTCHEHRAIADKSKVRKGLDVTGIGAVACMRHGAFAPGSVVDFQKGERQANMDYSLSEALKYTSTDQNKRVIFAYDINCQFSKNLRKRMSEGRYLKLREDLAMVYGIGLFHVHAHQESCLARYSLSFIKGAGNSAGEILESLWAVVNEVARVTSTMTLGHRMEVLDAIFGDINWKKMLGLTPSICKNWLKARKELAAAKEALAVLSESASEAQRKEWQQQLDEMNVKRGEDVAVMDALNAKIVKPPTMAKVRTTLMEIEKKSGRGVGVTSWLSIGMKIQESQISLKSFIRSLPKELSDEQALEVEKRREQLYNDIDSFYEAATHLFPDADLESLKCDLPPSDDVLVDGEDEEDNPFSLTHNQMEEVRLPLPSCLSSSISSTSIELAGSKELKLRLSQADDALEGIRNDIGHKSYLYRSNVRLAEGKKQKTRGYAAVKNVNDSLKNHVKVYNQARWAMRRLGADAKTLQRYRPIAPGDTKAVTAIYNPNARGQRNKSLSWIWTMDVAGDSAKSEYLEELYRVNWLRARSRFDRWREEYKLLRSEMDWILNFFSYKEAECKSWALRKEDSPGHVAYALRQADMWHLLYAQADKAFQKTLDSVKEGK</sequence>
<dbReference type="EMBL" id="AACS02000002">
    <property type="protein sequence ID" value="EAU81827.2"/>
    <property type="molecule type" value="Genomic_DNA"/>
</dbReference>
<dbReference type="Pfam" id="PF18758">
    <property type="entry name" value="KDZ"/>
    <property type="match status" value="1"/>
</dbReference>
<reference evidence="4 5" key="1">
    <citation type="journal article" date="2010" name="Proc. Natl. Acad. Sci. U.S.A.">
        <title>Insights into evolution of multicellular fungi from the assembled chromosomes of the mushroom Coprinopsis cinerea (Coprinus cinereus).</title>
        <authorList>
            <person name="Stajich J.E."/>
            <person name="Wilke S.K."/>
            <person name="Ahren D."/>
            <person name="Au C.H."/>
            <person name="Birren B.W."/>
            <person name="Borodovsky M."/>
            <person name="Burns C."/>
            <person name="Canback B."/>
            <person name="Casselton L.A."/>
            <person name="Cheng C.K."/>
            <person name="Deng J."/>
            <person name="Dietrich F.S."/>
            <person name="Fargo D.C."/>
            <person name="Farman M.L."/>
            <person name="Gathman A.C."/>
            <person name="Goldberg J."/>
            <person name="Guigo R."/>
            <person name="Hoegger P.J."/>
            <person name="Hooker J.B."/>
            <person name="Huggins A."/>
            <person name="James T.Y."/>
            <person name="Kamada T."/>
            <person name="Kilaru S."/>
            <person name="Kodira C."/>
            <person name="Kues U."/>
            <person name="Kupfer D."/>
            <person name="Kwan H.S."/>
            <person name="Lomsadze A."/>
            <person name="Li W."/>
            <person name="Lilly W.W."/>
            <person name="Ma L.J."/>
            <person name="Mackey A.J."/>
            <person name="Manning G."/>
            <person name="Martin F."/>
            <person name="Muraguchi H."/>
            <person name="Natvig D.O."/>
            <person name="Palmerini H."/>
            <person name="Ramesh M.A."/>
            <person name="Rehmeyer C.J."/>
            <person name="Roe B.A."/>
            <person name="Shenoy N."/>
            <person name="Stanke M."/>
            <person name="Ter-Hovhannisyan V."/>
            <person name="Tunlid A."/>
            <person name="Velagapudi R."/>
            <person name="Vision T.J."/>
            <person name="Zeng Q."/>
            <person name="Zolan M.E."/>
            <person name="Pukkila P.J."/>
        </authorList>
    </citation>
    <scope>NUCLEOTIDE SEQUENCE [LARGE SCALE GENOMIC DNA]</scope>
    <source>
        <strain evidence="5">Okayama-7 / 130 / ATCC MYA-4618 / FGSC 9003</strain>
    </source>
</reference>
<dbReference type="OMA" id="CINCEGW"/>
<evidence type="ECO:0000313" key="5">
    <source>
        <dbReference type="Proteomes" id="UP000001861"/>
    </source>
</evidence>
<accession>A8PAI2</accession>
<protein>
    <recommendedName>
        <fullName evidence="3">CxC2-like cysteine cluster KDZ transposase-associated domain-containing protein</fullName>
    </recommendedName>
</protein>
<feature type="region of interest" description="Disordered" evidence="2">
    <location>
        <begin position="27"/>
        <end position="86"/>
    </location>
</feature>
<evidence type="ECO:0000313" key="4">
    <source>
        <dbReference type="EMBL" id="EAU81827.2"/>
    </source>
</evidence>
<evidence type="ECO:0000256" key="2">
    <source>
        <dbReference type="SAM" id="MobiDB-lite"/>
    </source>
</evidence>
<dbReference type="InterPro" id="IPR041457">
    <property type="entry name" value="CxC2_KDZ-assoc"/>
</dbReference>